<evidence type="ECO:0000256" key="1">
    <source>
        <dbReference type="ARBA" id="ARBA00023015"/>
    </source>
</evidence>
<protein>
    <submittedName>
        <fullName evidence="4">Helix-turn-helix domain-containing protein</fullName>
    </submittedName>
</protein>
<dbReference type="EMBL" id="WRXN01000001">
    <property type="protein sequence ID" value="MVT07670.1"/>
    <property type="molecule type" value="Genomic_DNA"/>
</dbReference>
<evidence type="ECO:0000313" key="4">
    <source>
        <dbReference type="EMBL" id="MVT07670.1"/>
    </source>
</evidence>
<sequence length="334" mass="38466">MNSVLPIEISLSKKSPPAVWGKSLPEALTSYRLPNQSTYYLGLNRTAHVVARQLFRNQTLAWINHFLTGGKPYNCFVKSKERCIIFYYVMQGSIEYRNRMQHIAAARGNINLLPAIDHEFLIRENSELFFLFIPVEMLNGYKHTFPVISPLLSWTNEQDLVALNERDIQDDGRVNQLIAQLVLAGVVMGEDQSNMLVEKLIIAALDQLFPFFSEIWMPSNYKAAVQVARSVILTHLHEGRLPSLEGLSRMVGMNTRKLETIFKQYCNTSMLDFYHEARMEAIYRALHDRNKCLRDIADGFNYEDYSTFSAAVKRKWGRGPRDLRNGLFMLQNSC</sequence>
<dbReference type="Gene3D" id="1.10.10.60">
    <property type="entry name" value="Homeodomain-like"/>
    <property type="match status" value="1"/>
</dbReference>
<gene>
    <name evidence="4" type="ORF">GO493_05315</name>
</gene>
<evidence type="ECO:0000256" key="2">
    <source>
        <dbReference type="ARBA" id="ARBA00023163"/>
    </source>
</evidence>
<dbReference type="InterPro" id="IPR018060">
    <property type="entry name" value="HTH_AraC"/>
</dbReference>
<dbReference type="GO" id="GO:0043565">
    <property type="term" value="F:sequence-specific DNA binding"/>
    <property type="evidence" value="ECO:0007669"/>
    <property type="project" value="InterPro"/>
</dbReference>
<organism evidence="4 5">
    <name type="scientific">Chitinophaga tropicalis</name>
    <dbReference type="NCBI Taxonomy" id="2683588"/>
    <lineage>
        <taxon>Bacteria</taxon>
        <taxon>Pseudomonadati</taxon>
        <taxon>Bacteroidota</taxon>
        <taxon>Chitinophagia</taxon>
        <taxon>Chitinophagales</taxon>
        <taxon>Chitinophagaceae</taxon>
        <taxon>Chitinophaga</taxon>
    </lineage>
</organism>
<dbReference type="PANTHER" id="PTHR47893">
    <property type="entry name" value="REGULATORY PROTEIN PCHR"/>
    <property type="match status" value="1"/>
</dbReference>
<reference evidence="4 5" key="1">
    <citation type="submission" date="2019-12" db="EMBL/GenBank/DDBJ databases">
        <title>Chitinophaga sp. strain ysch24 (GDMCC 1.1355), whole genome shotgun sequence.</title>
        <authorList>
            <person name="Zhang X."/>
        </authorList>
    </citation>
    <scope>NUCLEOTIDE SEQUENCE [LARGE SCALE GENOMIC DNA]</scope>
    <source>
        <strain evidence="5">ysch24</strain>
    </source>
</reference>
<evidence type="ECO:0000313" key="5">
    <source>
        <dbReference type="Proteomes" id="UP000461730"/>
    </source>
</evidence>
<dbReference type="SUPFAM" id="SSF46689">
    <property type="entry name" value="Homeodomain-like"/>
    <property type="match status" value="1"/>
</dbReference>
<feature type="domain" description="HTH araC/xylS-type" evidence="3">
    <location>
        <begin position="226"/>
        <end position="326"/>
    </location>
</feature>
<dbReference type="InterPro" id="IPR009057">
    <property type="entry name" value="Homeodomain-like_sf"/>
</dbReference>
<dbReference type="PANTHER" id="PTHR47893:SF1">
    <property type="entry name" value="REGULATORY PROTEIN PCHR"/>
    <property type="match status" value="1"/>
</dbReference>
<dbReference type="Pfam" id="PF12833">
    <property type="entry name" value="HTH_18"/>
    <property type="match status" value="1"/>
</dbReference>
<name>A0A7K1U044_9BACT</name>
<dbReference type="RefSeq" id="WP_157305053.1">
    <property type="nucleotide sequence ID" value="NZ_WRXN01000001.1"/>
</dbReference>
<dbReference type="SMART" id="SM00342">
    <property type="entry name" value="HTH_ARAC"/>
    <property type="match status" value="1"/>
</dbReference>
<accession>A0A7K1U044</accession>
<dbReference type="Proteomes" id="UP000461730">
    <property type="component" value="Unassembled WGS sequence"/>
</dbReference>
<evidence type="ECO:0000259" key="3">
    <source>
        <dbReference type="PROSITE" id="PS01124"/>
    </source>
</evidence>
<keyword evidence="2" id="KW-0804">Transcription</keyword>
<dbReference type="PROSITE" id="PS01124">
    <property type="entry name" value="HTH_ARAC_FAMILY_2"/>
    <property type="match status" value="1"/>
</dbReference>
<proteinExistence type="predicted"/>
<dbReference type="InterPro" id="IPR053142">
    <property type="entry name" value="PchR_regulatory_protein"/>
</dbReference>
<comment type="caution">
    <text evidence="4">The sequence shown here is derived from an EMBL/GenBank/DDBJ whole genome shotgun (WGS) entry which is preliminary data.</text>
</comment>
<keyword evidence="1" id="KW-0805">Transcription regulation</keyword>
<dbReference type="GO" id="GO:0003700">
    <property type="term" value="F:DNA-binding transcription factor activity"/>
    <property type="evidence" value="ECO:0007669"/>
    <property type="project" value="InterPro"/>
</dbReference>
<dbReference type="AlphaFoldDB" id="A0A7K1U044"/>
<keyword evidence="5" id="KW-1185">Reference proteome</keyword>